<protein>
    <submittedName>
        <fullName evidence="1">Uncharacterized protein</fullName>
    </submittedName>
</protein>
<name>A0AAV4A8G5_9GAST</name>
<gene>
    <name evidence="1" type="ORF">PoB_003401600</name>
</gene>
<accession>A0AAV4A8G5</accession>
<evidence type="ECO:0000313" key="2">
    <source>
        <dbReference type="Proteomes" id="UP000735302"/>
    </source>
</evidence>
<dbReference type="AlphaFoldDB" id="A0AAV4A8G5"/>
<sequence length="176" mass="19875">MAQEQKALDKSMASKENSVWTMDLQAVLMCASIKAIALYYKTKLCERNMTYYNLGTNEAYCYTYVETQGDLSSNIFAQHFSDYITKDPTINTAIIWSDGCGYQNKCAAVSNAFLKLASETKVCREHKYAAPGHTQMACDSVHRTIERRLVVDIFTPHDYATVMQHSRPVPFPLCGN</sequence>
<evidence type="ECO:0000313" key="1">
    <source>
        <dbReference type="EMBL" id="GFO07511.1"/>
    </source>
</evidence>
<dbReference type="EMBL" id="BLXT01003865">
    <property type="protein sequence ID" value="GFO07511.1"/>
    <property type="molecule type" value="Genomic_DNA"/>
</dbReference>
<reference evidence="1 2" key="1">
    <citation type="journal article" date="2021" name="Elife">
        <title>Chloroplast acquisition without the gene transfer in kleptoplastic sea slugs, Plakobranchus ocellatus.</title>
        <authorList>
            <person name="Maeda T."/>
            <person name="Takahashi S."/>
            <person name="Yoshida T."/>
            <person name="Shimamura S."/>
            <person name="Takaki Y."/>
            <person name="Nagai Y."/>
            <person name="Toyoda A."/>
            <person name="Suzuki Y."/>
            <person name="Arimoto A."/>
            <person name="Ishii H."/>
            <person name="Satoh N."/>
            <person name="Nishiyama T."/>
            <person name="Hasebe M."/>
            <person name="Maruyama T."/>
            <person name="Minagawa J."/>
            <person name="Obokata J."/>
            <person name="Shigenobu S."/>
        </authorList>
    </citation>
    <scope>NUCLEOTIDE SEQUENCE [LARGE SCALE GENOMIC DNA]</scope>
</reference>
<keyword evidence="2" id="KW-1185">Reference proteome</keyword>
<dbReference type="PANTHER" id="PTHR10773:SF19">
    <property type="match status" value="1"/>
</dbReference>
<dbReference type="Proteomes" id="UP000735302">
    <property type="component" value="Unassembled WGS sequence"/>
</dbReference>
<comment type="caution">
    <text evidence="1">The sequence shown here is derived from an EMBL/GenBank/DDBJ whole genome shotgun (WGS) entry which is preliminary data.</text>
</comment>
<dbReference type="PANTHER" id="PTHR10773">
    <property type="entry name" value="DNA-DIRECTED RNA POLYMERASES I, II, AND III SUBUNIT RPABC2"/>
    <property type="match status" value="1"/>
</dbReference>
<proteinExistence type="predicted"/>
<organism evidence="1 2">
    <name type="scientific">Plakobranchus ocellatus</name>
    <dbReference type="NCBI Taxonomy" id="259542"/>
    <lineage>
        <taxon>Eukaryota</taxon>
        <taxon>Metazoa</taxon>
        <taxon>Spiralia</taxon>
        <taxon>Lophotrochozoa</taxon>
        <taxon>Mollusca</taxon>
        <taxon>Gastropoda</taxon>
        <taxon>Heterobranchia</taxon>
        <taxon>Euthyneura</taxon>
        <taxon>Panpulmonata</taxon>
        <taxon>Sacoglossa</taxon>
        <taxon>Placobranchoidea</taxon>
        <taxon>Plakobranchidae</taxon>
        <taxon>Plakobranchus</taxon>
    </lineage>
</organism>